<keyword evidence="5 7" id="KW-0472">Membrane</keyword>
<name>A0A1H1N9V5_9ACTN</name>
<sequence>MPESHGRKKQVYTPPRGGTAKSEGSRHAGRWVVPVMLTCFLLGLAWIVTFYLAGTAIPGMRDLHNWNILIGMGLIATGFVVSTQWR</sequence>
<dbReference type="AlphaFoldDB" id="A0A1H1N9V5"/>
<proteinExistence type="inferred from homology"/>
<evidence type="ECO:0000256" key="5">
    <source>
        <dbReference type="ARBA" id="ARBA00023136"/>
    </source>
</evidence>
<feature type="transmembrane region" description="Helical" evidence="7">
    <location>
        <begin position="31"/>
        <end position="54"/>
    </location>
</feature>
<feature type="compositionally biased region" description="Basic residues" evidence="8">
    <location>
        <begin position="1"/>
        <end position="10"/>
    </location>
</feature>
<comment type="function">
    <text evidence="7">Involved in cell division.</text>
</comment>
<dbReference type="Proteomes" id="UP000198983">
    <property type="component" value="Chromosome I"/>
</dbReference>
<dbReference type="GO" id="GO:0005886">
    <property type="term" value="C:plasma membrane"/>
    <property type="evidence" value="ECO:0007669"/>
    <property type="project" value="UniProtKB-SubCell"/>
</dbReference>
<evidence type="ECO:0000313" key="9">
    <source>
        <dbReference type="EMBL" id="SDR95650.1"/>
    </source>
</evidence>
<protein>
    <recommendedName>
        <fullName evidence="7">Cell division protein CrgA</fullName>
    </recommendedName>
</protein>
<comment type="subcellular location">
    <subcellularLocation>
        <location evidence="7">Cell membrane</location>
        <topology evidence="7">Multi-pass membrane protein</topology>
    </subcellularLocation>
</comment>
<feature type="region of interest" description="Disordered" evidence="8">
    <location>
        <begin position="1"/>
        <end position="26"/>
    </location>
</feature>
<keyword evidence="1 7" id="KW-1003">Cell membrane</keyword>
<dbReference type="RefSeq" id="WP_092651222.1">
    <property type="nucleotide sequence ID" value="NZ_LT629732.1"/>
</dbReference>
<keyword evidence="2 7" id="KW-0132">Cell division</keyword>
<keyword evidence="10" id="KW-1185">Reference proteome</keyword>
<evidence type="ECO:0000256" key="2">
    <source>
        <dbReference type="ARBA" id="ARBA00022618"/>
    </source>
</evidence>
<keyword evidence="6 7" id="KW-0131">Cell cycle</keyword>
<reference evidence="9 10" key="1">
    <citation type="submission" date="2016-10" db="EMBL/GenBank/DDBJ databases">
        <authorList>
            <person name="de Groot N.N."/>
        </authorList>
    </citation>
    <scope>NUCLEOTIDE SEQUENCE [LARGE SCALE GENOMIC DNA]</scope>
    <source>
        <strain evidence="9 10">DSM 22024</strain>
    </source>
</reference>
<dbReference type="GO" id="GO:0051301">
    <property type="term" value="P:cell division"/>
    <property type="evidence" value="ECO:0007669"/>
    <property type="project" value="UniProtKB-UniRule"/>
</dbReference>
<dbReference type="OrthoDB" id="5189646at2"/>
<accession>A0A1H1N9V5</accession>
<evidence type="ECO:0000256" key="6">
    <source>
        <dbReference type="ARBA" id="ARBA00023306"/>
    </source>
</evidence>
<evidence type="ECO:0000256" key="8">
    <source>
        <dbReference type="SAM" id="MobiDB-lite"/>
    </source>
</evidence>
<evidence type="ECO:0000313" key="10">
    <source>
        <dbReference type="Proteomes" id="UP000198983"/>
    </source>
</evidence>
<evidence type="ECO:0000256" key="7">
    <source>
        <dbReference type="HAMAP-Rule" id="MF_00631"/>
    </source>
</evidence>
<keyword evidence="4 7" id="KW-1133">Transmembrane helix</keyword>
<dbReference type="InterPro" id="IPR009619">
    <property type="entry name" value="CrgA"/>
</dbReference>
<comment type="similarity">
    <text evidence="7">Belongs to the CrgA family.</text>
</comment>
<dbReference type="EMBL" id="LT629732">
    <property type="protein sequence ID" value="SDR95650.1"/>
    <property type="molecule type" value="Genomic_DNA"/>
</dbReference>
<keyword evidence="3 7" id="KW-0812">Transmembrane</keyword>
<gene>
    <name evidence="7" type="primary">crgA</name>
    <name evidence="9" type="ORF">SAMN04489717_1152</name>
</gene>
<evidence type="ECO:0000256" key="3">
    <source>
        <dbReference type="ARBA" id="ARBA00022692"/>
    </source>
</evidence>
<organism evidence="9 10">
    <name type="scientific">Actinopolymorpha singaporensis</name>
    <dbReference type="NCBI Taxonomy" id="117157"/>
    <lineage>
        <taxon>Bacteria</taxon>
        <taxon>Bacillati</taxon>
        <taxon>Actinomycetota</taxon>
        <taxon>Actinomycetes</taxon>
        <taxon>Propionibacteriales</taxon>
        <taxon>Actinopolymorphaceae</taxon>
        <taxon>Actinopolymorpha</taxon>
    </lineage>
</organism>
<evidence type="ECO:0000256" key="4">
    <source>
        <dbReference type="ARBA" id="ARBA00022989"/>
    </source>
</evidence>
<dbReference type="Pfam" id="PF06781">
    <property type="entry name" value="CrgA"/>
    <property type="match status" value="1"/>
</dbReference>
<dbReference type="HAMAP" id="MF_00631">
    <property type="entry name" value="CrgA"/>
    <property type="match status" value="1"/>
</dbReference>
<feature type="transmembrane region" description="Helical" evidence="7">
    <location>
        <begin position="66"/>
        <end position="85"/>
    </location>
</feature>
<evidence type="ECO:0000256" key="1">
    <source>
        <dbReference type="ARBA" id="ARBA00022475"/>
    </source>
</evidence>
<dbReference type="STRING" id="117157.SAMN04489717_1152"/>